<evidence type="ECO:0000313" key="1">
    <source>
        <dbReference type="EMBL" id="JAH51633.1"/>
    </source>
</evidence>
<protein>
    <submittedName>
        <fullName evidence="1">Uncharacterized protein</fullName>
    </submittedName>
</protein>
<accession>A0A0E9TFX5</accession>
<sequence>MPPCYLATESCLYLVLKLHFGNQFSKS</sequence>
<name>A0A0E9TFX5_ANGAN</name>
<dbReference type="EMBL" id="GBXM01056944">
    <property type="protein sequence ID" value="JAH51633.1"/>
    <property type="molecule type" value="Transcribed_RNA"/>
</dbReference>
<dbReference type="AlphaFoldDB" id="A0A0E9TFX5"/>
<proteinExistence type="predicted"/>
<organism evidence="1">
    <name type="scientific">Anguilla anguilla</name>
    <name type="common">European freshwater eel</name>
    <name type="synonym">Muraena anguilla</name>
    <dbReference type="NCBI Taxonomy" id="7936"/>
    <lineage>
        <taxon>Eukaryota</taxon>
        <taxon>Metazoa</taxon>
        <taxon>Chordata</taxon>
        <taxon>Craniata</taxon>
        <taxon>Vertebrata</taxon>
        <taxon>Euteleostomi</taxon>
        <taxon>Actinopterygii</taxon>
        <taxon>Neopterygii</taxon>
        <taxon>Teleostei</taxon>
        <taxon>Anguilliformes</taxon>
        <taxon>Anguillidae</taxon>
        <taxon>Anguilla</taxon>
    </lineage>
</organism>
<reference evidence="1" key="1">
    <citation type="submission" date="2014-11" db="EMBL/GenBank/DDBJ databases">
        <authorList>
            <person name="Amaro Gonzalez C."/>
        </authorList>
    </citation>
    <scope>NUCLEOTIDE SEQUENCE</scope>
</reference>
<reference evidence="1" key="2">
    <citation type="journal article" date="2015" name="Fish Shellfish Immunol.">
        <title>Early steps in the European eel (Anguilla anguilla)-Vibrio vulnificus interaction in the gills: Role of the RtxA13 toxin.</title>
        <authorList>
            <person name="Callol A."/>
            <person name="Pajuelo D."/>
            <person name="Ebbesson L."/>
            <person name="Teles M."/>
            <person name="MacKenzie S."/>
            <person name="Amaro C."/>
        </authorList>
    </citation>
    <scope>NUCLEOTIDE SEQUENCE</scope>
</reference>